<evidence type="ECO:0000256" key="1">
    <source>
        <dbReference type="ARBA" id="ARBA00004651"/>
    </source>
</evidence>
<feature type="transmembrane region" description="Helical" evidence="6">
    <location>
        <begin position="216"/>
        <end position="240"/>
    </location>
</feature>
<sequence length="339" mass="35242">MTTTSKTNFWLRLRPTHIALPLMLLALVIVFSVLSNDFLTSANLISVARQSVYLLLVTFAQMIVLLNAQLDLSVGAVIGLSSVVTALTLQEFGDLGVWTIPVALLVGTVAGILCGFFNSIAIAVLGAPAFMVTLGSMSVFTAAGLLLTNGTPASGLPVSFTSFLGTGRVVGIPVPILFALVVAVLLYVFLAWTVTGRNMYAVGGNAEAARTAGINVTWSVMLAFLISGGLAGLCGVLLAARVGSGEASLGSSYLLMTIAAAVLGGAALFGGDAAVRHAVLGVLFISILNNGMNLIRVPSYMQELVLGLVLIGAVVGNAGKIFAMLRNFRLRTQRARIER</sequence>
<dbReference type="RefSeq" id="WP_192596630.1">
    <property type="nucleotide sequence ID" value="NZ_BAAALJ010000025.1"/>
</dbReference>
<evidence type="ECO:0000256" key="3">
    <source>
        <dbReference type="ARBA" id="ARBA00022692"/>
    </source>
</evidence>
<feature type="transmembrane region" description="Helical" evidence="6">
    <location>
        <begin position="278"/>
        <end position="298"/>
    </location>
</feature>
<keyword evidence="4 6" id="KW-1133">Transmembrane helix</keyword>
<dbReference type="CDD" id="cd06579">
    <property type="entry name" value="TM_PBP1_transp_AraH_like"/>
    <property type="match status" value="1"/>
</dbReference>
<feature type="transmembrane region" description="Helical" evidence="6">
    <location>
        <begin position="18"/>
        <end position="39"/>
    </location>
</feature>
<proteinExistence type="predicted"/>
<evidence type="ECO:0000256" key="4">
    <source>
        <dbReference type="ARBA" id="ARBA00022989"/>
    </source>
</evidence>
<gene>
    <name evidence="7" type="ORF">H4W27_002656</name>
</gene>
<dbReference type="EMBL" id="JADBED010000002">
    <property type="protein sequence ID" value="MBE1525482.1"/>
    <property type="molecule type" value="Genomic_DNA"/>
</dbReference>
<accession>A0ABR9JHT1</accession>
<feature type="transmembrane region" description="Helical" evidence="6">
    <location>
        <begin position="170"/>
        <end position="195"/>
    </location>
</feature>
<keyword evidence="8" id="KW-1185">Reference proteome</keyword>
<feature type="transmembrane region" description="Helical" evidence="6">
    <location>
        <begin position="252"/>
        <end position="271"/>
    </location>
</feature>
<comment type="caution">
    <text evidence="7">The sequence shown here is derived from an EMBL/GenBank/DDBJ whole genome shotgun (WGS) entry which is preliminary data.</text>
</comment>
<name>A0ABR9JHT1_9MICC</name>
<evidence type="ECO:0000256" key="6">
    <source>
        <dbReference type="SAM" id="Phobius"/>
    </source>
</evidence>
<organism evidence="7 8">
    <name type="scientific">Nesterenkonia lutea</name>
    <dbReference type="NCBI Taxonomy" id="272919"/>
    <lineage>
        <taxon>Bacteria</taxon>
        <taxon>Bacillati</taxon>
        <taxon>Actinomycetota</taxon>
        <taxon>Actinomycetes</taxon>
        <taxon>Micrococcales</taxon>
        <taxon>Micrococcaceae</taxon>
        <taxon>Nesterenkonia</taxon>
    </lineage>
</organism>
<dbReference type="InterPro" id="IPR001851">
    <property type="entry name" value="ABC_transp_permease"/>
</dbReference>
<keyword evidence="3 6" id="KW-0812">Transmembrane</keyword>
<evidence type="ECO:0000313" key="7">
    <source>
        <dbReference type="EMBL" id="MBE1525482.1"/>
    </source>
</evidence>
<dbReference type="Pfam" id="PF02653">
    <property type="entry name" value="BPD_transp_2"/>
    <property type="match status" value="1"/>
</dbReference>
<dbReference type="Proteomes" id="UP000643525">
    <property type="component" value="Unassembled WGS sequence"/>
</dbReference>
<protein>
    <submittedName>
        <fullName evidence="7">Ribose transport system permease protein</fullName>
    </submittedName>
</protein>
<feature type="transmembrane region" description="Helical" evidence="6">
    <location>
        <begin position="51"/>
        <end position="70"/>
    </location>
</feature>
<feature type="transmembrane region" description="Helical" evidence="6">
    <location>
        <begin position="304"/>
        <end position="325"/>
    </location>
</feature>
<keyword evidence="5 6" id="KW-0472">Membrane</keyword>
<feature type="transmembrane region" description="Helical" evidence="6">
    <location>
        <begin position="95"/>
        <end position="117"/>
    </location>
</feature>
<evidence type="ECO:0000313" key="8">
    <source>
        <dbReference type="Proteomes" id="UP000643525"/>
    </source>
</evidence>
<evidence type="ECO:0000256" key="2">
    <source>
        <dbReference type="ARBA" id="ARBA00022475"/>
    </source>
</evidence>
<keyword evidence="2" id="KW-1003">Cell membrane</keyword>
<comment type="subcellular location">
    <subcellularLocation>
        <location evidence="1">Cell membrane</location>
        <topology evidence="1">Multi-pass membrane protein</topology>
    </subcellularLocation>
</comment>
<dbReference type="PANTHER" id="PTHR32196">
    <property type="entry name" value="ABC TRANSPORTER PERMEASE PROTEIN YPHD-RELATED-RELATED"/>
    <property type="match status" value="1"/>
</dbReference>
<evidence type="ECO:0000256" key="5">
    <source>
        <dbReference type="ARBA" id="ARBA00023136"/>
    </source>
</evidence>
<reference evidence="7 8" key="1">
    <citation type="submission" date="2020-10" db="EMBL/GenBank/DDBJ databases">
        <title>Sequencing the genomes of 1000 actinobacteria strains.</title>
        <authorList>
            <person name="Klenk H.-P."/>
        </authorList>
    </citation>
    <scope>NUCLEOTIDE SEQUENCE [LARGE SCALE GENOMIC DNA]</scope>
    <source>
        <strain evidence="7 8">DSM 15666</strain>
    </source>
</reference>
<feature type="transmembrane region" description="Helical" evidence="6">
    <location>
        <begin position="129"/>
        <end position="150"/>
    </location>
</feature>